<dbReference type="PATRIC" id="fig|1158610.3.peg.2555"/>
<keyword evidence="3" id="KW-1185">Reference proteome</keyword>
<protein>
    <submittedName>
        <fullName evidence="2">Uncharacterized protein</fullName>
    </submittedName>
</protein>
<keyword evidence="1" id="KW-0175">Coiled coil</keyword>
<dbReference type="eggNOG" id="ENOG50329A5">
    <property type="taxonomic scope" value="Bacteria"/>
</dbReference>
<dbReference type="STRING" id="154621.RV11_GL002141"/>
<dbReference type="AlphaFoldDB" id="R3TL82"/>
<name>R3TL82_9ENTE</name>
<feature type="coiled-coil region" evidence="1">
    <location>
        <begin position="1"/>
        <end position="91"/>
    </location>
</feature>
<dbReference type="Proteomes" id="UP000013785">
    <property type="component" value="Unassembled WGS sequence"/>
</dbReference>
<dbReference type="EMBL" id="AJAT01000017">
    <property type="protein sequence ID" value="EOL42224.1"/>
    <property type="molecule type" value="Genomic_DNA"/>
</dbReference>
<reference evidence="2 3" key="1">
    <citation type="submission" date="2013-02" db="EMBL/GenBank/DDBJ databases">
        <title>The Genome Sequence of Enterococcus phoeniculicola BAA-412.</title>
        <authorList>
            <consortium name="The Broad Institute Genome Sequencing Platform"/>
            <consortium name="The Broad Institute Genome Sequencing Center for Infectious Disease"/>
            <person name="Earl A.M."/>
            <person name="Gilmore M.S."/>
            <person name="Lebreton F."/>
            <person name="Walker B."/>
            <person name="Young S.K."/>
            <person name="Zeng Q."/>
            <person name="Gargeya S."/>
            <person name="Fitzgerald M."/>
            <person name="Haas B."/>
            <person name="Abouelleil A."/>
            <person name="Alvarado L."/>
            <person name="Arachchi H.M."/>
            <person name="Berlin A.M."/>
            <person name="Chapman S.B."/>
            <person name="Dewar J."/>
            <person name="Goldberg J."/>
            <person name="Griggs A."/>
            <person name="Gujja S."/>
            <person name="Hansen M."/>
            <person name="Howarth C."/>
            <person name="Imamovic A."/>
            <person name="Larimer J."/>
            <person name="McCowan C."/>
            <person name="Murphy C."/>
            <person name="Neiman D."/>
            <person name="Pearson M."/>
            <person name="Priest M."/>
            <person name="Roberts A."/>
            <person name="Saif S."/>
            <person name="Shea T."/>
            <person name="Sisk P."/>
            <person name="Sykes S."/>
            <person name="Wortman J."/>
            <person name="Nusbaum C."/>
            <person name="Birren B."/>
        </authorList>
    </citation>
    <scope>NUCLEOTIDE SEQUENCE [LARGE SCALE GENOMIC DNA]</scope>
    <source>
        <strain evidence="2 3">ATCC BAA-412</strain>
    </source>
</reference>
<dbReference type="HOGENOM" id="CLU_156466_0_0_9"/>
<comment type="caution">
    <text evidence="2">The sequence shown here is derived from an EMBL/GenBank/DDBJ whole genome shotgun (WGS) entry which is preliminary data.</text>
</comment>
<gene>
    <name evidence="2" type="ORF">UC3_02575</name>
</gene>
<proteinExistence type="predicted"/>
<evidence type="ECO:0000256" key="1">
    <source>
        <dbReference type="SAM" id="Coils"/>
    </source>
</evidence>
<dbReference type="RefSeq" id="WP_010769213.1">
    <property type="nucleotide sequence ID" value="NZ_ASWE01000001.1"/>
</dbReference>
<organism evidence="2 3">
    <name type="scientific">Enterococcus phoeniculicola ATCC BAA-412</name>
    <dbReference type="NCBI Taxonomy" id="1158610"/>
    <lineage>
        <taxon>Bacteria</taxon>
        <taxon>Bacillati</taxon>
        <taxon>Bacillota</taxon>
        <taxon>Bacilli</taxon>
        <taxon>Lactobacillales</taxon>
        <taxon>Enterococcaceae</taxon>
        <taxon>Enterococcus</taxon>
    </lineage>
</organism>
<evidence type="ECO:0000313" key="2">
    <source>
        <dbReference type="EMBL" id="EOL42224.1"/>
    </source>
</evidence>
<accession>R3TL82</accession>
<dbReference type="OrthoDB" id="2195076at2"/>
<evidence type="ECO:0000313" key="3">
    <source>
        <dbReference type="Proteomes" id="UP000013785"/>
    </source>
</evidence>
<sequence>MLEAIQKIQEAERHNEQLKEALIQSLKKKQEEQTQELQTIQKNLREKTLHEVELLESNLQEALQNEKKEWLLSAEKTRKNYQRLYEERKDEAVKTIIERVKQTYGRL</sequence>